<evidence type="ECO:0000313" key="7">
    <source>
        <dbReference type="EMBL" id="GAA4780531.1"/>
    </source>
</evidence>
<dbReference type="PANTHER" id="PTHR38039:SF1">
    <property type="entry name" value="TOXIN YOEB"/>
    <property type="match status" value="1"/>
</dbReference>
<evidence type="ECO:0000256" key="2">
    <source>
        <dbReference type="ARBA" id="ARBA00022649"/>
    </source>
</evidence>
<keyword evidence="2" id="KW-1277">Toxin-antitoxin system</keyword>
<gene>
    <name evidence="7" type="ORF">GCM10023231_04520</name>
</gene>
<dbReference type="PANTHER" id="PTHR38039">
    <property type="entry name" value="TOXIN YOEB"/>
    <property type="match status" value="1"/>
</dbReference>
<evidence type="ECO:0000256" key="6">
    <source>
        <dbReference type="ARBA" id="ARBA00030388"/>
    </source>
</evidence>
<evidence type="ECO:0000256" key="1">
    <source>
        <dbReference type="ARBA" id="ARBA00008172"/>
    </source>
</evidence>
<keyword evidence="4" id="KW-0255">Endonuclease</keyword>
<evidence type="ECO:0000256" key="3">
    <source>
        <dbReference type="ARBA" id="ARBA00022722"/>
    </source>
</evidence>
<comment type="caution">
    <text evidence="7">The sequence shown here is derived from an EMBL/GenBank/DDBJ whole genome shotgun (WGS) entry which is preliminary data.</text>
</comment>
<evidence type="ECO:0000256" key="4">
    <source>
        <dbReference type="ARBA" id="ARBA00022759"/>
    </source>
</evidence>
<evidence type="ECO:0000256" key="5">
    <source>
        <dbReference type="ARBA" id="ARBA00022801"/>
    </source>
</evidence>
<protein>
    <recommendedName>
        <fullName evidence="6">Putative mRNA interferase YoeB</fullName>
    </recommendedName>
</protein>
<dbReference type="RefSeq" id="WP_345230068.1">
    <property type="nucleotide sequence ID" value="NZ_BAABIQ010000003.1"/>
</dbReference>
<dbReference type="EMBL" id="BAABIQ010000003">
    <property type="protein sequence ID" value="GAA4780531.1"/>
    <property type="molecule type" value="Genomic_DNA"/>
</dbReference>
<dbReference type="NCBIfam" id="TIGR02116">
    <property type="entry name" value="toxin_Txe_YoeB"/>
    <property type="match status" value="1"/>
</dbReference>
<sequence>MSYRVELSLLALEHIRFHKKAGNKSLLKKLERLLDELETHPYEGIGQPELLKYDYAGYWSRRIDHKHRLIYQVNDETIAVNVVSAKGHYRDR</sequence>
<keyword evidence="3" id="KW-0540">Nuclease</keyword>
<proteinExistence type="inferred from homology"/>
<dbReference type="InterPro" id="IPR035093">
    <property type="entry name" value="RelE/ParE_toxin_dom_sf"/>
</dbReference>
<keyword evidence="5" id="KW-0378">Hydrolase</keyword>
<dbReference type="Pfam" id="PF06769">
    <property type="entry name" value="YoeB_toxin"/>
    <property type="match status" value="1"/>
</dbReference>
<comment type="similarity">
    <text evidence="1">Belongs to the YoeB family.</text>
</comment>
<name>A0ABP9AFK3_9SPHI</name>
<dbReference type="Gene3D" id="3.30.2310.20">
    <property type="entry name" value="RelE-like"/>
    <property type="match status" value="1"/>
</dbReference>
<reference evidence="8" key="1">
    <citation type="journal article" date="2019" name="Int. J. Syst. Evol. Microbiol.">
        <title>The Global Catalogue of Microorganisms (GCM) 10K type strain sequencing project: providing services to taxonomists for standard genome sequencing and annotation.</title>
        <authorList>
            <consortium name="The Broad Institute Genomics Platform"/>
            <consortium name="The Broad Institute Genome Sequencing Center for Infectious Disease"/>
            <person name="Wu L."/>
            <person name="Ma J."/>
        </authorList>
    </citation>
    <scope>NUCLEOTIDE SEQUENCE [LARGE SCALE GENOMIC DNA]</scope>
    <source>
        <strain evidence="8">JCM 18200</strain>
    </source>
</reference>
<dbReference type="InterPro" id="IPR009614">
    <property type="entry name" value="YoeB_toxin"/>
</dbReference>
<organism evidence="7 8">
    <name type="scientific">Olivibacter ginsenosidimutans</name>
    <dbReference type="NCBI Taxonomy" id="1176537"/>
    <lineage>
        <taxon>Bacteria</taxon>
        <taxon>Pseudomonadati</taxon>
        <taxon>Bacteroidota</taxon>
        <taxon>Sphingobacteriia</taxon>
        <taxon>Sphingobacteriales</taxon>
        <taxon>Sphingobacteriaceae</taxon>
        <taxon>Olivibacter</taxon>
    </lineage>
</organism>
<evidence type="ECO:0000313" key="8">
    <source>
        <dbReference type="Proteomes" id="UP001501411"/>
    </source>
</evidence>
<dbReference type="SUPFAM" id="SSF143011">
    <property type="entry name" value="RelE-like"/>
    <property type="match status" value="1"/>
</dbReference>
<accession>A0ABP9AFK3</accession>
<keyword evidence="8" id="KW-1185">Reference proteome</keyword>
<dbReference type="Proteomes" id="UP001501411">
    <property type="component" value="Unassembled WGS sequence"/>
</dbReference>